<evidence type="ECO:0000313" key="1">
    <source>
        <dbReference type="EMBL" id="HGK23681.1"/>
    </source>
</evidence>
<gene>
    <name evidence="1" type="ORF">ENU78_04420</name>
</gene>
<dbReference type="SUPFAM" id="SSF82784">
    <property type="entry name" value="OsmC-like"/>
    <property type="match status" value="1"/>
</dbReference>
<dbReference type="Gene3D" id="3.30.300.20">
    <property type="match status" value="1"/>
</dbReference>
<reference evidence="1" key="1">
    <citation type="journal article" date="2020" name="mSystems">
        <title>Genome- and Community-Level Interaction Insights into Carbon Utilization and Element Cycling Functions of Hydrothermarchaeota in Hydrothermal Sediment.</title>
        <authorList>
            <person name="Zhou Z."/>
            <person name="Liu Y."/>
            <person name="Xu W."/>
            <person name="Pan J."/>
            <person name="Luo Z.H."/>
            <person name="Li M."/>
        </authorList>
    </citation>
    <scope>NUCLEOTIDE SEQUENCE [LARGE SCALE GENOMIC DNA]</scope>
    <source>
        <strain evidence="1">SpSt-70</strain>
    </source>
</reference>
<dbReference type="EMBL" id="DTDV01000013">
    <property type="protein sequence ID" value="HGK23681.1"/>
    <property type="molecule type" value="Genomic_DNA"/>
</dbReference>
<dbReference type="Pfam" id="PF02566">
    <property type="entry name" value="OsmC"/>
    <property type="match status" value="1"/>
</dbReference>
<dbReference type="InterPro" id="IPR052924">
    <property type="entry name" value="OsmC/Ohr_hydroprdx_reductase"/>
</dbReference>
<dbReference type="InterPro" id="IPR036102">
    <property type="entry name" value="OsmC/Ohrsf"/>
</dbReference>
<dbReference type="InterPro" id="IPR015946">
    <property type="entry name" value="KH_dom-like_a/b"/>
</dbReference>
<dbReference type="PANTHER" id="PTHR35368">
    <property type="entry name" value="HYDROPEROXIDE REDUCTASE"/>
    <property type="match status" value="1"/>
</dbReference>
<dbReference type="InterPro" id="IPR003718">
    <property type="entry name" value="OsmC/Ohr_fam"/>
</dbReference>
<dbReference type="AlphaFoldDB" id="A0A7C2CVW0"/>
<dbReference type="RefSeq" id="WP_149123266.1">
    <property type="nucleotide sequence ID" value="NZ_VTFL01000007.1"/>
</dbReference>
<sequence>MANLVTFKAKGQWKGNLKVEVNIRNKFTINMDEPPSLGGEDTAPNPVEVVLAALIGCLGIVIPVVAKEKNIPLNSIEIETEGDLDPRGFMGDPTVRAGYQEVRAKVKINAPVEREKIEELMKEVERRCPVSDIIRNPVNLKISLE</sequence>
<proteinExistence type="predicted"/>
<name>A0A7C2CVW0_DICTH</name>
<comment type="caution">
    <text evidence="1">The sequence shown here is derived from an EMBL/GenBank/DDBJ whole genome shotgun (WGS) entry which is preliminary data.</text>
</comment>
<dbReference type="PANTHER" id="PTHR35368:SF1">
    <property type="entry name" value="HYDROPEROXIDE REDUCTASE"/>
    <property type="match status" value="1"/>
</dbReference>
<organism evidence="1">
    <name type="scientific">Dictyoglomus thermophilum</name>
    <dbReference type="NCBI Taxonomy" id="14"/>
    <lineage>
        <taxon>Bacteria</taxon>
        <taxon>Pseudomonadati</taxon>
        <taxon>Dictyoglomota</taxon>
        <taxon>Dictyoglomia</taxon>
        <taxon>Dictyoglomales</taxon>
        <taxon>Dictyoglomaceae</taxon>
        <taxon>Dictyoglomus</taxon>
    </lineage>
</organism>
<accession>A0A7C2CVW0</accession>
<protein>
    <submittedName>
        <fullName evidence="1">OsmC family peroxiredoxin</fullName>
    </submittedName>
</protein>